<reference evidence="1 2" key="1">
    <citation type="journal article" date="2018" name="PLoS ONE">
        <title>The draft genome of Kipferlia bialata reveals reductive genome evolution in fornicate parasites.</title>
        <authorList>
            <person name="Tanifuji G."/>
            <person name="Takabayashi S."/>
            <person name="Kume K."/>
            <person name="Takagi M."/>
            <person name="Nakayama T."/>
            <person name="Kamikawa R."/>
            <person name="Inagaki Y."/>
            <person name="Hashimoto T."/>
        </authorList>
    </citation>
    <scope>NUCLEOTIDE SEQUENCE [LARGE SCALE GENOMIC DNA]</scope>
    <source>
        <strain evidence="1">NY0173</strain>
    </source>
</reference>
<feature type="non-terminal residue" evidence="1">
    <location>
        <position position="42"/>
    </location>
</feature>
<name>A0A391NQR3_9EUKA</name>
<organism evidence="1 2">
    <name type="scientific">Kipferlia bialata</name>
    <dbReference type="NCBI Taxonomy" id="797122"/>
    <lineage>
        <taxon>Eukaryota</taxon>
        <taxon>Metamonada</taxon>
        <taxon>Carpediemonas-like organisms</taxon>
        <taxon>Kipferlia</taxon>
    </lineage>
</organism>
<accession>A0A391NQR3</accession>
<evidence type="ECO:0000313" key="2">
    <source>
        <dbReference type="Proteomes" id="UP000265618"/>
    </source>
</evidence>
<dbReference type="EMBL" id="BDIP01004849">
    <property type="protein sequence ID" value="GCA63745.1"/>
    <property type="molecule type" value="Genomic_DNA"/>
</dbReference>
<sequence length="42" mass="4818">MPPDTEDMSMLMCKEPPSWLVQEREDAVEEVDLAADVDPEIR</sequence>
<protein>
    <submittedName>
        <fullName evidence="1">Uncharacterized protein</fullName>
    </submittedName>
</protein>
<gene>
    <name evidence="1" type="ORF">KIPB_011676</name>
</gene>
<dbReference type="Proteomes" id="UP000265618">
    <property type="component" value="Unassembled WGS sequence"/>
</dbReference>
<comment type="caution">
    <text evidence="1">The sequence shown here is derived from an EMBL/GenBank/DDBJ whole genome shotgun (WGS) entry which is preliminary data.</text>
</comment>
<keyword evidence="2" id="KW-1185">Reference proteome</keyword>
<evidence type="ECO:0000313" key="1">
    <source>
        <dbReference type="EMBL" id="GCA63745.1"/>
    </source>
</evidence>
<dbReference type="AlphaFoldDB" id="A0A391NQR3"/>
<proteinExistence type="predicted"/>